<dbReference type="STRING" id="7398.A0A1B0AAP2"/>
<keyword evidence="5 10" id="KW-0552">Olfaction</keyword>
<comment type="caution">
    <text evidence="10">Lacks conserved residue(s) required for the propagation of feature annotation.</text>
</comment>
<dbReference type="GO" id="GO:0007165">
    <property type="term" value="P:signal transduction"/>
    <property type="evidence" value="ECO:0007669"/>
    <property type="project" value="UniProtKB-KW"/>
</dbReference>
<feature type="transmembrane region" description="Helical" evidence="10">
    <location>
        <begin position="197"/>
        <end position="230"/>
    </location>
</feature>
<evidence type="ECO:0000256" key="10">
    <source>
        <dbReference type="RuleBase" id="RU351113"/>
    </source>
</evidence>
<protein>
    <recommendedName>
        <fullName evidence="10">Odorant receptor</fullName>
    </recommendedName>
</protein>
<dbReference type="GO" id="GO:0005549">
    <property type="term" value="F:odorant binding"/>
    <property type="evidence" value="ECO:0007669"/>
    <property type="project" value="InterPro"/>
</dbReference>
<evidence type="ECO:0000256" key="9">
    <source>
        <dbReference type="ARBA" id="ARBA00023224"/>
    </source>
</evidence>
<comment type="subcellular location">
    <subcellularLocation>
        <location evidence="1 10">Cell membrane</location>
        <topology evidence="1 10">Multi-pass membrane protein</topology>
    </subcellularLocation>
</comment>
<dbReference type="PANTHER" id="PTHR21137">
    <property type="entry name" value="ODORANT RECEPTOR"/>
    <property type="match status" value="1"/>
</dbReference>
<reference evidence="11" key="2">
    <citation type="submission" date="2020-05" db="UniProtKB">
        <authorList>
            <consortium name="EnsemblMetazoa"/>
        </authorList>
    </citation>
    <scope>IDENTIFICATION</scope>
    <source>
        <strain evidence="11">IAEA</strain>
    </source>
</reference>
<name>A0A1B0AAP2_GLOPL</name>
<comment type="similarity">
    <text evidence="10">Belongs to the insect chemoreceptor superfamily. Heteromeric odorant receptor channel (TC 1.A.69) family.</text>
</comment>
<keyword evidence="2" id="KW-1003">Cell membrane</keyword>
<dbReference type="Proteomes" id="UP000092445">
    <property type="component" value="Unassembled WGS sequence"/>
</dbReference>
<keyword evidence="9 10" id="KW-0807">Transducer</keyword>
<keyword evidence="7 10" id="KW-0472">Membrane</keyword>
<keyword evidence="4 10" id="KW-0812">Transmembrane</keyword>
<feature type="transmembrane region" description="Helical" evidence="10">
    <location>
        <begin position="82"/>
        <end position="102"/>
    </location>
</feature>
<dbReference type="GO" id="GO:0005886">
    <property type="term" value="C:plasma membrane"/>
    <property type="evidence" value="ECO:0007669"/>
    <property type="project" value="UniProtKB-SubCell"/>
</dbReference>
<evidence type="ECO:0000256" key="4">
    <source>
        <dbReference type="ARBA" id="ARBA00022692"/>
    </source>
</evidence>
<evidence type="ECO:0000313" key="12">
    <source>
        <dbReference type="Proteomes" id="UP000092445"/>
    </source>
</evidence>
<organism evidence="11 12">
    <name type="scientific">Glossina pallidipes</name>
    <name type="common">Tsetse fly</name>
    <dbReference type="NCBI Taxonomy" id="7398"/>
    <lineage>
        <taxon>Eukaryota</taxon>
        <taxon>Metazoa</taxon>
        <taxon>Ecdysozoa</taxon>
        <taxon>Arthropoda</taxon>
        <taxon>Hexapoda</taxon>
        <taxon>Insecta</taxon>
        <taxon>Pterygota</taxon>
        <taxon>Neoptera</taxon>
        <taxon>Endopterygota</taxon>
        <taxon>Diptera</taxon>
        <taxon>Brachycera</taxon>
        <taxon>Muscomorpha</taxon>
        <taxon>Hippoboscoidea</taxon>
        <taxon>Glossinidae</taxon>
        <taxon>Glossina</taxon>
    </lineage>
</organism>
<dbReference type="VEuPathDB" id="VectorBase:GPAI039539"/>
<evidence type="ECO:0000256" key="2">
    <source>
        <dbReference type="ARBA" id="ARBA00022475"/>
    </source>
</evidence>
<evidence type="ECO:0000256" key="3">
    <source>
        <dbReference type="ARBA" id="ARBA00022606"/>
    </source>
</evidence>
<evidence type="ECO:0000256" key="1">
    <source>
        <dbReference type="ARBA" id="ARBA00004651"/>
    </source>
</evidence>
<dbReference type="EnsemblMetazoa" id="GPAI039539-RA">
    <property type="protein sequence ID" value="GPAI039539-PA"/>
    <property type="gene ID" value="GPAI039539"/>
</dbReference>
<evidence type="ECO:0000256" key="6">
    <source>
        <dbReference type="ARBA" id="ARBA00022989"/>
    </source>
</evidence>
<sequence length="406" mass="47234">MNHILGFYTQAKMVLRQREHLLEQVSLIFVRSYIRMIGILPRKWSEEHVYYSLAHTLVIAMSAMFIVTVACDLYEARQNLTLLGDDIVVIIGGSLIMLKIYFHGQHSSEIHPIVDKLNDLHKMFAEYNGRSRLKIKRLQCSFYLFEVFAFSFYIFLIVLFVTAVMVPPLLTHHGLPYRAHFPILRWENSDQHPTGFAIAYIFQVFWTFHALLSIVCMDILACGIFLQTALNLKILCIRLREISAQNVEERESLDELKSLIKIHQYIINLIENINACYYLNYVAQMGASTFMICLTAFEALLAQDRPMIAIKFEIYMLSAFLQLLYWCCAGNLVFFESLHVADAAYEIPLWYTRSKEFKMTVAFLIRRAQKPLQFRPSPLYGFNIKTFTSILSTSYSYFALLCTMNK</sequence>
<feature type="transmembrane region" description="Helical" evidence="10">
    <location>
        <begin position="49"/>
        <end position="70"/>
    </location>
</feature>
<dbReference type="GO" id="GO:0004984">
    <property type="term" value="F:olfactory receptor activity"/>
    <property type="evidence" value="ECO:0007669"/>
    <property type="project" value="InterPro"/>
</dbReference>
<keyword evidence="12" id="KW-1185">Reference proteome</keyword>
<feature type="transmembrane region" description="Helical" evidence="10">
    <location>
        <begin position="314"/>
        <end position="335"/>
    </location>
</feature>
<proteinExistence type="inferred from homology"/>
<dbReference type="AlphaFoldDB" id="A0A1B0AAP2"/>
<dbReference type="PANTHER" id="PTHR21137:SF35">
    <property type="entry name" value="ODORANT RECEPTOR 19A-RELATED"/>
    <property type="match status" value="1"/>
</dbReference>
<dbReference type="Pfam" id="PF02949">
    <property type="entry name" value="7tm_6"/>
    <property type="match status" value="1"/>
</dbReference>
<reference evidence="12" key="1">
    <citation type="submission" date="2014-03" db="EMBL/GenBank/DDBJ databases">
        <authorList>
            <person name="Aksoy S."/>
            <person name="Warren W."/>
            <person name="Wilson R.K."/>
        </authorList>
    </citation>
    <scope>NUCLEOTIDE SEQUENCE [LARGE SCALE GENOMIC DNA]</scope>
    <source>
        <strain evidence="12">IAEA</strain>
    </source>
</reference>
<evidence type="ECO:0000313" key="11">
    <source>
        <dbReference type="EnsemblMetazoa" id="GPAI039539-PA"/>
    </source>
</evidence>
<evidence type="ECO:0000256" key="7">
    <source>
        <dbReference type="ARBA" id="ARBA00023136"/>
    </source>
</evidence>
<evidence type="ECO:0000256" key="8">
    <source>
        <dbReference type="ARBA" id="ARBA00023170"/>
    </source>
</evidence>
<keyword evidence="3 10" id="KW-0716">Sensory transduction</keyword>
<keyword evidence="8 10" id="KW-0675">Receptor</keyword>
<accession>A0A1B0AAP2</accession>
<dbReference type="InterPro" id="IPR004117">
    <property type="entry name" value="7tm6_olfct_rcpt"/>
</dbReference>
<keyword evidence="6 10" id="KW-1133">Transmembrane helix</keyword>
<feature type="transmembrane region" description="Helical" evidence="10">
    <location>
        <begin position="142"/>
        <end position="166"/>
    </location>
</feature>
<evidence type="ECO:0000256" key="5">
    <source>
        <dbReference type="ARBA" id="ARBA00022725"/>
    </source>
</evidence>